<dbReference type="Gene3D" id="2.60.40.2440">
    <property type="entry name" value="Carbohydrate binding type-21 domain"/>
    <property type="match status" value="2"/>
</dbReference>
<dbReference type="GO" id="GO:2001069">
    <property type="term" value="F:glycogen binding"/>
    <property type="evidence" value="ECO:0007669"/>
    <property type="project" value="TreeGrafter"/>
</dbReference>
<reference evidence="3" key="1">
    <citation type="submission" date="2021-01" db="EMBL/GenBank/DDBJ databases">
        <authorList>
            <person name="Li R."/>
            <person name="Bekaert M."/>
        </authorList>
    </citation>
    <scope>NUCLEOTIDE SEQUENCE</scope>
    <source>
        <strain evidence="3">Farmed</strain>
    </source>
</reference>
<feature type="compositionally biased region" description="Basic and acidic residues" evidence="1">
    <location>
        <begin position="682"/>
        <end position="691"/>
    </location>
</feature>
<sequence>MGCCRADDDENGDFTHSAKHQGEETPIASSSKPVDLHVIERQPENGYQERAPSFEQINQLLASPTKIGAHLHRDIPPPPPKPVVTVYPKPQHVPPGFADDSVIRELKERFKSRSVSKHISIDDTASNSDDDDRQPILFKRGGRPSPKIYVPSYTTEVRPLENLESRYRAENVTVESVSTPLAGEVTHPIVEVKLSPVIEITSNVSELVETQPELAQKCICIEQSEPKHLITANIEPAEQVHESILVDSTSDRREESILENLRNQAISLQENEEVHSVPLDYINQGFNHSSGSLHKEEKTVVEKDSNGGYKVFKQCFISTLVHDNEGFTDSSQNISDSWNFSESDIPDYDRPLPSPPNSQRPKFQISANSSYTTLDEDQLVQVRISDNAANKRYSNESSDSFSEMSQEQSETLLPKDYLHEDDEDDEDDDEDDDEEEEDNDGDDDDDDDDNDDADDDADDENPFPDVLFPSIDSNIFLNNKRSLDSESEHLVVVSPSESSTSHSLPLEADTLVSKCPAAENGSLLVPQRFTNEETTLTPHSSLDEPVNNMSGHECPLEISDFVDQTITSCINAVQNSITEGSLFSDRPLSPDSSELSTKHILTKMVSFEEEDTPSKSFDSVDTDPISGPPSDLPQEGERMLTKRVSFDNNVKSISPPGFSSSSSPDKDGEEESTRKPISGEILLEKYHHPNTVDDDDDDDDDDDPSPPAEFPSPPDELLDFRELLDTEGFCKEEIVGASETTLDHSYGPSKQNFHQMKSTKQTRSLDFDESTHLLESTYRSKSLDESTHHSFCDDHLSANENVHLIDTEDQLPKTERTEASDYLQNLNDGEFLDQSNTSDYYSSGDREQHSLEYAQHLDFPFITDKKKQNSFLDEEEKLIHEELIDFETEIDTSASSHEPQPESHASHMAPRLNRAGSFEFEDIVKDLSSFKSDFSLDTSSDTEVSSNLFSYSDIIIDPLSHNEPPVTISDELHGNFKTSDQVNLGSPTAHPEPRPHRKIPHELECIAATDPNENKVILEPYIGYPNSKATDLMKSDTKSETSQFKTNNKNADIHQQTQKCIDLDKDDTSEGEFSDQESFDVPLSSYPPFESKVAEKVVKSELLESAMHETGELISFVDLESVASSQKEPETEEVSLQPDKIGRFQVTSDLETGESSLLPNAGLRRQSTLKTSEMFTEGLMDELKNSLSSDSKKAEVPRITMTSPNGSTTSSSRSSSPRSSISDISESESKETSPPQQTFSLRFRQPAADYVSFRNRLENTYVSLENVLLRGNIILGTVKVKSFGGKRSVFLRCTFNAWETSVDVPATHTPSSFPNQYETYSFALTMPVAFQDTMRVIFAVCYKTDDFVYWDNNDGLNYEIVSTHSVQKEMISSFRSSNQETVPRPYPGVLKKGSSTFVTESTWNPASAIKETKNIRKSAICLNVSKPSADYITFKSRLERDFVALEHVFNKDFMLTGSIKVKNIEGEKKVFIRCSFDCWVTFIDVPASLSDEEYSCPYKTYTFEMNVPTVFNTKMQFAVCFEANGNVYWDNNAGKNYQICFFDMYTKMKVDSWKGQ</sequence>
<feature type="region of interest" description="Disordered" evidence="1">
    <location>
        <begin position="607"/>
        <end position="722"/>
    </location>
</feature>
<name>A0A812C5I3_ACAPH</name>
<dbReference type="EMBL" id="CAHIKZ030001224">
    <property type="protein sequence ID" value="CAE1256861.1"/>
    <property type="molecule type" value="Genomic_DNA"/>
</dbReference>
<feature type="compositionally biased region" description="Low complexity" evidence="1">
    <location>
        <begin position="395"/>
        <end position="410"/>
    </location>
</feature>
<gene>
    <name evidence="3" type="ORF">SPHA_30467</name>
</gene>
<dbReference type="GO" id="GO:0005979">
    <property type="term" value="P:regulation of glycogen biosynthetic process"/>
    <property type="evidence" value="ECO:0007669"/>
    <property type="project" value="TreeGrafter"/>
</dbReference>
<feature type="region of interest" description="Disordered" evidence="1">
    <location>
        <begin position="390"/>
        <end position="470"/>
    </location>
</feature>
<feature type="domain" description="CBM21" evidence="2">
    <location>
        <begin position="1254"/>
        <end position="1361"/>
    </location>
</feature>
<feature type="compositionally biased region" description="Pro residues" evidence="1">
    <location>
        <begin position="705"/>
        <end position="714"/>
    </location>
</feature>
<proteinExistence type="predicted"/>
<feature type="region of interest" description="Disordered" evidence="1">
    <location>
        <begin position="326"/>
        <end position="363"/>
    </location>
</feature>
<evidence type="ECO:0000313" key="4">
    <source>
        <dbReference type="Proteomes" id="UP000597762"/>
    </source>
</evidence>
<feature type="region of interest" description="Disordered" evidence="1">
    <location>
        <begin position="114"/>
        <end position="143"/>
    </location>
</feature>
<feature type="compositionally biased region" description="Acidic residues" evidence="1">
    <location>
        <begin position="419"/>
        <end position="462"/>
    </location>
</feature>
<dbReference type="PROSITE" id="PS51159">
    <property type="entry name" value="CBM21"/>
    <property type="match status" value="2"/>
</dbReference>
<evidence type="ECO:0000256" key="1">
    <source>
        <dbReference type="SAM" id="MobiDB-lite"/>
    </source>
</evidence>
<feature type="compositionally biased region" description="Basic and acidic residues" evidence="1">
    <location>
        <begin position="34"/>
        <end position="43"/>
    </location>
</feature>
<dbReference type="InterPro" id="IPR038175">
    <property type="entry name" value="CBM21_dom_sf"/>
</dbReference>
<dbReference type="GO" id="GO:0000164">
    <property type="term" value="C:protein phosphatase type 1 complex"/>
    <property type="evidence" value="ECO:0007669"/>
    <property type="project" value="TreeGrafter"/>
</dbReference>
<organism evidence="3 4">
    <name type="scientific">Acanthosepion pharaonis</name>
    <name type="common">Pharaoh cuttlefish</name>
    <name type="synonym">Sepia pharaonis</name>
    <dbReference type="NCBI Taxonomy" id="158019"/>
    <lineage>
        <taxon>Eukaryota</taxon>
        <taxon>Metazoa</taxon>
        <taxon>Spiralia</taxon>
        <taxon>Lophotrochozoa</taxon>
        <taxon>Mollusca</taxon>
        <taxon>Cephalopoda</taxon>
        <taxon>Coleoidea</taxon>
        <taxon>Decapodiformes</taxon>
        <taxon>Sepiida</taxon>
        <taxon>Sepiina</taxon>
        <taxon>Sepiidae</taxon>
        <taxon>Acanthosepion</taxon>
    </lineage>
</organism>
<dbReference type="InterPro" id="IPR050782">
    <property type="entry name" value="PP1_regulatory_subunit_3"/>
</dbReference>
<protein>
    <recommendedName>
        <fullName evidence="2">CBM21 domain-containing protein</fullName>
    </recommendedName>
</protein>
<feature type="compositionally biased region" description="Low complexity" evidence="1">
    <location>
        <begin position="1207"/>
        <end position="1224"/>
    </location>
</feature>
<dbReference type="Proteomes" id="UP000597762">
    <property type="component" value="Unassembled WGS sequence"/>
</dbReference>
<dbReference type="PANTHER" id="PTHR12307:SF36">
    <property type="entry name" value="GLYCOGEN-BINDING SUBUNIT 76A"/>
    <property type="match status" value="1"/>
</dbReference>
<feature type="compositionally biased region" description="Polar residues" evidence="1">
    <location>
        <begin position="327"/>
        <end position="342"/>
    </location>
</feature>
<keyword evidence="4" id="KW-1185">Reference proteome</keyword>
<feature type="compositionally biased region" description="Acidic residues" evidence="1">
    <location>
        <begin position="692"/>
        <end position="704"/>
    </location>
</feature>
<feature type="region of interest" description="Disordered" evidence="1">
    <location>
        <begin position="741"/>
        <end position="761"/>
    </location>
</feature>
<feature type="compositionally biased region" description="Low complexity" evidence="1">
    <location>
        <begin position="651"/>
        <end position="663"/>
    </location>
</feature>
<dbReference type="PANTHER" id="PTHR12307">
    <property type="entry name" value="PROTEIN PHOSPHATASE 1 REGULATORY SUBUNIT"/>
    <property type="match status" value="1"/>
</dbReference>
<feature type="region of interest" description="Disordered" evidence="1">
    <location>
        <begin position="1"/>
        <end position="50"/>
    </location>
</feature>
<feature type="domain" description="CBM21" evidence="2">
    <location>
        <begin position="1435"/>
        <end position="1540"/>
    </location>
</feature>
<accession>A0A812C5I3</accession>
<dbReference type="OrthoDB" id="1881at2759"/>
<dbReference type="Pfam" id="PF03370">
    <property type="entry name" value="CBM_21"/>
    <property type="match status" value="2"/>
</dbReference>
<feature type="region of interest" description="Disordered" evidence="1">
    <location>
        <begin position="1186"/>
        <end position="1239"/>
    </location>
</feature>
<dbReference type="InterPro" id="IPR005036">
    <property type="entry name" value="CBM21_dom"/>
</dbReference>
<feature type="compositionally biased region" description="Polar residues" evidence="1">
    <location>
        <begin position="748"/>
        <end position="761"/>
    </location>
</feature>
<evidence type="ECO:0000313" key="3">
    <source>
        <dbReference type="EMBL" id="CAE1256861.1"/>
    </source>
</evidence>
<dbReference type="GO" id="GO:0008157">
    <property type="term" value="F:protein phosphatase 1 binding"/>
    <property type="evidence" value="ECO:0007669"/>
    <property type="project" value="TreeGrafter"/>
</dbReference>
<evidence type="ECO:0000259" key="2">
    <source>
        <dbReference type="PROSITE" id="PS51159"/>
    </source>
</evidence>
<comment type="caution">
    <text evidence="3">The sequence shown here is derived from an EMBL/GenBank/DDBJ whole genome shotgun (WGS) entry which is preliminary data.</text>
</comment>